<reference evidence="7 8" key="1">
    <citation type="submission" date="2019-02" db="EMBL/GenBank/DDBJ databases">
        <title>Sequencing the genomes of 1000 actinobacteria strains.</title>
        <authorList>
            <person name="Klenk H.-P."/>
        </authorList>
    </citation>
    <scope>NUCLEOTIDE SEQUENCE [LARGE SCALE GENOMIC DNA]</scope>
    <source>
        <strain evidence="7 8">DSM 45779</strain>
    </source>
</reference>
<dbReference type="Gene3D" id="3.40.1210.10">
    <property type="entry name" value="Survival protein SurE-like phosphatase/nucleotidase"/>
    <property type="match status" value="1"/>
</dbReference>
<comment type="catalytic activity">
    <reaction evidence="1">
        <text>a ribonucleoside 5'-phosphate + H2O = a ribonucleoside + phosphate</text>
        <dbReference type="Rhea" id="RHEA:12484"/>
        <dbReference type="ChEBI" id="CHEBI:15377"/>
        <dbReference type="ChEBI" id="CHEBI:18254"/>
        <dbReference type="ChEBI" id="CHEBI:43474"/>
        <dbReference type="ChEBI" id="CHEBI:58043"/>
        <dbReference type="EC" id="3.1.3.5"/>
    </reaction>
</comment>
<name>A0A4Q7V2Q0_PSEST</name>
<dbReference type="AlphaFoldDB" id="A0A4Q7V2Q0"/>
<dbReference type="PANTHER" id="PTHR30457">
    <property type="entry name" value="5'-NUCLEOTIDASE SURE"/>
    <property type="match status" value="1"/>
</dbReference>
<evidence type="ECO:0000256" key="1">
    <source>
        <dbReference type="ARBA" id="ARBA00000815"/>
    </source>
</evidence>
<dbReference type="RefSeq" id="WP_165438533.1">
    <property type="nucleotide sequence ID" value="NZ_SHKL01000001.1"/>
</dbReference>
<proteinExistence type="inferred from homology"/>
<evidence type="ECO:0000256" key="2">
    <source>
        <dbReference type="ARBA" id="ARBA00011062"/>
    </source>
</evidence>
<keyword evidence="5" id="KW-0378">Hydrolase</keyword>
<dbReference type="InterPro" id="IPR002828">
    <property type="entry name" value="SurE-like_Pase/nucleotidase"/>
</dbReference>
<feature type="domain" description="Survival protein SurE-like phosphatase/nucleotidase" evidence="6">
    <location>
        <begin position="9"/>
        <end position="188"/>
    </location>
</feature>
<evidence type="ECO:0000256" key="4">
    <source>
        <dbReference type="ARBA" id="ARBA00022723"/>
    </source>
</evidence>
<dbReference type="EMBL" id="SHKL01000001">
    <property type="protein sequence ID" value="RZT88857.1"/>
    <property type="molecule type" value="Genomic_DNA"/>
</dbReference>
<keyword evidence="4" id="KW-0479">Metal-binding</keyword>
<evidence type="ECO:0000256" key="3">
    <source>
        <dbReference type="ARBA" id="ARBA00012643"/>
    </source>
</evidence>
<dbReference type="InterPro" id="IPR036523">
    <property type="entry name" value="SurE-like_sf"/>
</dbReference>
<evidence type="ECO:0000259" key="6">
    <source>
        <dbReference type="Pfam" id="PF01975"/>
    </source>
</evidence>
<evidence type="ECO:0000313" key="8">
    <source>
        <dbReference type="Proteomes" id="UP000291591"/>
    </source>
</evidence>
<protein>
    <recommendedName>
        <fullName evidence="3">5'-nucleotidase</fullName>
        <ecNumber evidence="3">3.1.3.5</ecNumber>
    </recommendedName>
</protein>
<comment type="similarity">
    <text evidence="2">Belongs to the SurE nucleotidase family.</text>
</comment>
<dbReference type="EC" id="3.1.3.5" evidence="3"/>
<organism evidence="7 8">
    <name type="scientific">Pseudonocardia sediminis</name>
    <dbReference type="NCBI Taxonomy" id="1397368"/>
    <lineage>
        <taxon>Bacteria</taxon>
        <taxon>Bacillati</taxon>
        <taxon>Actinomycetota</taxon>
        <taxon>Actinomycetes</taxon>
        <taxon>Pseudonocardiales</taxon>
        <taxon>Pseudonocardiaceae</taxon>
        <taxon>Pseudonocardia</taxon>
    </lineage>
</organism>
<dbReference type="GO" id="GO:0008253">
    <property type="term" value="F:5'-nucleotidase activity"/>
    <property type="evidence" value="ECO:0007669"/>
    <property type="project" value="UniProtKB-EC"/>
</dbReference>
<evidence type="ECO:0000256" key="5">
    <source>
        <dbReference type="ARBA" id="ARBA00022801"/>
    </source>
</evidence>
<comment type="caution">
    <text evidence="7">The sequence shown here is derived from an EMBL/GenBank/DDBJ whole genome shotgun (WGS) entry which is preliminary data.</text>
</comment>
<gene>
    <name evidence="7" type="ORF">EV383_5810</name>
</gene>
<keyword evidence="8" id="KW-1185">Reference proteome</keyword>
<dbReference type="Pfam" id="PF01975">
    <property type="entry name" value="SurE"/>
    <property type="match status" value="1"/>
</dbReference>
<dbReference type="PANTHER" id="PTHR30457:SF0">
    <property type="entry name" value="PHOSPHATASE, PUTATIVE (AFU_ORTHOLOGUE AFUA_4G01070)-RELATED"/>
    <property type="match status" value="1"/>
</dbReference>
<dbReference type="SUPFAM" id="SSF64167">
    <property type="entry name" value="SurE-like"/>
    <property type="match status" value="1"/>
</dbReference>
<dbReference type="InterPro" id="IPR030048">
    <property type="entry name" value="SurE"/>
</dbReference>
<accession>A0A4Q7V2Q0</accession>
<dbReference type="Proteomes" id="UP000291591">
    <property type="component" value="Unassembled WGS sequence"/>
</dbReference>
<dbReference type="GO" id="GO:0046872">
    <property type="term" value="F:metal ion binding"/>
    <property type="evidence" value="ECO:0007669"/>
    <property type="project" value="UniProtKB-KW"/>
</dbReference>
<sequence length="259" mass="26447">MPSSHPLALITNDDGIDSAGLHALARGAADAGYDVVVAAPSIDASGTGGSVRSVTEDGHVPVAEHDLPGLDGVPAYAVAGHPAYIVNAAGRGWLDREADVVLSGINYGSNTGRQILHSGTVGAVLAGAHHGWSGLAISLNCGLSRPEAPHWDAVLGLLPDLLDRLRARPSGTAWNLNVPDVAFTDLPELREATLAGSGAVQVRMTHRTADGVRPGGLHTLVTETWEHGEPGSDVALLGAGHPVVTEISQLGSRPGAIFG</sequence>
<evidence type="ECO:0000313" key="7">
    <source>
        <dbReference type="EMBL" id="RZT88857.1"/>
    </source>
</evidence>